<keyword evidence="2" id="KW-1185">Reference proteome</keyword>
<dbReference type="Proteomes" id="UP000033121">
    <property type="component" value="Unassembled WGS sequence"/>
</dbReference>
<reference evidence="1 2" key="1">
    <citation type="submission" date="2015-04" db="EMBL/GenBank/DDBJ databases">
        <title>Whole genome shotgun sequence of Flavihumibacter petaseus NBRC 106054.</title>
        <authorList>
            <person name="Miyazawa S."/>
            <person name="Hosoyama A."/>
            <person name="Hashimoto M."/>
            <person name="Noguchi M."/>
            <person name="Tsuchikane K."/>
            <person name="Ohji S."/>
            <person name="Yamazoe A."/>
            <person name="Ichikawa N."/>
            <person name="Kimura A."/>
            <person name="Fujita N."/>
        </authorList>
    </citation>
    <scope>NUCLEOTIDE SEQUENCE [LARGE SCALE GENOMIC DNA]</scope>
    <source>
        <strain evidence="1 2">NBRC 106054</strain>
    </source>
</reference>
<protein>
    <recommendedName>
        <fullName evidence="3">HEAT repeat domain-containing protein</fullName>
    </recommendedName>
</protein>
<name>A0A0E9MVB7_9BACT</name>
<sequence>MSDLELLEKRWSELASKPKTKEEVRETLLLAKQIELERAKEYHGLIKELAELGIEIDTIWDLVNTKSKYPLAIPVLIKYLPLVSYARNKEGIVRALTVREAKGLAIPVLLETYLQLPNDNQDLKWVIGYAVKATIIKKQAAYIFPIVLNRENGLSRQMLVAALGKVKSDKVRAVLLQLVNDEDEVISAEAKKALRKSF</sequence>
<gene>
    <name evidence="1" type="ORF">FPE01S_01_04350</name>
</gene>
<evidence type="ECO:0000313" key="1">
    <source>
        <dbReference type="EMBL" id="GAO41423.1"/>
    </source>
</evidence>
<dbReference type="AlphaFoldDB" id="A0A0E9MVB7"/>
<evidence type="ECO:0008006" key="3">
    <source>
        <dbReference type="Google" id="ProtNLM"/>
    </source>
</evidence>
<comment type="caution">
    <text evidence="1">The sequence shown here is derived from an EMBL/GenBank/DDBJ whole genome shotgun (WGS) entry which is preliminary data.</text>
</comment>
<dbReference type="STRING" id="1220578.FPE01S_01_04350"/>
<evidence type="ECO:0000313" key="2">
    <source>
        <dbReference type="Proteomes" id="UP000033121"/>
    </source>
</evidence>
<dbReference type="EMBL" id="BBWV01000001">
    <property type="protein sequence ID" value="GAO41423.1"/>
    <property type="molecule type" value="Genomic_DNA"/>
</dbReference>
<dbReference type="RefSeq" id="WP_046367288.1">
    <property type="nucleotide sequence ID" value="NZ_BBWV01000001.1"/>
</dbReference>
<accession>A0A0E9MVB7</accession>
<dbReference type="OrthoDB" id="712058at2"/>
<organism evidence="1 2">
    <name type="scientific">Flavihumibacter petaseus NBRC 106054</name>
    <dbReference type="NCBI Taxonomy" id="1220578"/>
    <lineage>
        <taxon>Bacteria</taxon>
        <taxon>Pseudomonadati</taxon>
        <taxon>Bacteroidota</taxon>
        <taxon>Chitinophagia</taxon>
        <taxon>Chitinophagales</taxon>
        <taxon>Chitinophagaceae</taxon>
        <taxon>Flavihumibacter</taxon>
    </lineage>
</organism>
<proteinExistence type="predicted"/>